<keyword evidence="5" id="KW-1185">Reference proteome</keyword>
<dbReference type="PANTHER" id="PTHR30093">
    <property type="entry name" value="GENERAL SECRETION PATHWAY PROTEIN G"/>
    <property type="match status" value="1"/>
</dbReference>
<dbReference type="PANTHER" id="PTHR30093:SF34">
    <property type="entry name" value="PREPILIN PEPTIDASE-DEPENDENT PROTEIN D"/>
    <property type="match status" value="1"/>
</dbReference>
<keyword evidence="3" id="KW-1133">Transmembrane helix</keyword>
<organism evidence="4 5">
    <name type="scientific">Azospira inquinata</name>
    <dbReference type="NCBI Taxonomy" id="2785627"/>
    <lineage>
        <taxon>Bacteria</taxon>
        <taxon>Pseudomonadati</taxon>
        <taxon>Pseudomonadota</taxon>
        <taxon>Betaproteobacteria</taxon>
        <taxon>Rhodocyclales</taxon>
        <taxon>Rhodocyclaceae</taxon>
        <taxon>Azospira</taxon>
    </lineage>
</organism>
<keyword evidence="3" id="KW-0812">Transmembrane</keyword>
<dbReference type="NCBIfam" id="TIGR02532">
    <property type="entry name" value="IV_pilin_GFxxxE"/>
    <property type="match status" value="1"/>
</dbReference>
<comment type="similarity">
    <text evidence="1">Belongs to the N-Me-Phe pilin family.</text>
</comment>
<dbReference type="PROSITE" id="PS00409">
    <property type="entry name" value="PROKAR_NTER_METHYL"/>
    <property type="match status" value="1"/>
</dbReference>
<dbReference type="Pfam" id="PF07963">
    <property type="entry name" value="N_methyl"/>
    <property type="match status" value="1"/>
</dbReference>
<keyword evidence="3" id="KW-0472">Membrane</keyword>
<gene>
    <name evidence="4" type="ORF">Azoinq_10285</name>
</gene>
<sequence length="142" mass="14372">MKSMQKGFTLIELMIVVAIIGILAALAIPAYSDYMKKSRFSEVQGIAEALKKDVALCAGDNTANPGTFTGCTNGALGIPPKPTATTNTASVAVTDGVITGTATAAADGITTVLTPTLDASGSGVITWTNSGTCVNKGWCKAN</sequence>
<accession>A0A975SL10</accession>
<evidence type="ECO:0000313" key="5">
    <source>
        <dbReference type="Proteomes" id="UP000683428"/>
    </source>
</evidence>
<dbReference type="Proteomes" id="UP000683428">
    <property type="component" value="Chromosome"/>
</dbReference>
<evidence type="ECO:0000256" key="2">
    <source>
        <dbReference type="ARBA" id="ARBA00022481"/>
    </source>
</evidence>
<dbReference type="EMBL" id="CP064782">
    <property type="protein sequence ID" value="QWT48252.1"/>
    <property type="molecule type" value="Genomic_DNA"/>
</dbReference>
<evidence type="ECO:0000256" key="3">
    <source>
        <dbReference type="SAM" id="Phobius"/>
    </source>
</evidence>
<evidence type="ECO:0000313" key="4">
    <source>
        <dbReference type="EMBL" id="QWT48252.1"/>
    </source>
</evidence>
<proteinExistence type="inferred from homology"/>
<feature type="transmembrane region" description="Helical" evidence="3">
    <location>
        <begin position="7"/>
        <end position="31"/>
    </location>
</feature>
<dbReference type="RefSeq" id="WP_216129381.1">
    <property type="nucleotide sequence ID" value="NZ_CP064782.1"/>
</dbReference>
<protein>
    <submittedName>
        <fullName evidence="4">Prepilin-type N-terminal cleavage/methylation domain-containing protein</fullName>
    </submittedName>
</protein>
<reference evidence="4" key="1">
    <citation type="submission" date="2020-11" db="EMBL/GenBank/DDBJ databases">
        <title>Azospira inquinata sp. nov.</title>
        <authorList>
            <person name="Moe W.M."/>
            <person name="Mikes M.C."/>
        </authorList>
    </citation>
    <scope>NUCLEOTIDE SEQUENCE</scope>
    <source>
        <strain evidence="4">Azo-3</strain>
    </source>
</reference>
<evidence type="ECO:0000256" key="1">
    <source>
        <dbReference type="ARBA" id="ARBA00005233"/>
    </source>
</evidence>
<dbReference type="InterPro" id="IPR012902">
    <property type="entry name" value="N_methyl_site"/>
</dbReference>
<name>A0A975SL10_9RHOO</name>
<dbReference type="KEGG" id="aiq:Azoinq_10285"/>
<dbReference type="AlphaFoldDB" id="A0A975SL10"/>
<keyword evidence="2" id="KW-0488">Methylation</keyword>